<dbReference type="Proteomes" id="UP001054945">
    <property type="component" value="Unassembled WGS sequence"/>
</dbReference>
<comment type="caution">
    <text evidence="2">The sequence shown here is derived from an EMBL/GenBank/DDBJ whole genome shotgun (WGS) entry which is preliminary data.</text>
</comment>
<name>A0AAV4NU95_CAEEX</name>
<protein>
    <submittedName>
        <fullName evidence="2">Uncharacterized protein</fullName>
    </submittedName>
</protein>
<evidence type="ECO:0000313" key="3">
    <source>
        <dbReference type="Proteomes" id="UP001054945"/>
    </source>
</evidence>
<evidence type="ECO:0000313" key="2">
    <source>
        <dbReference type="EMBL" id="GIX87531.1"/>
    </source>
</evidence>
<gene>
    <name evidence="2" type="ORF">CEXT_300091</name>
</gene>
<dbReference type="EMBL" id="BPLR01021244">
    <property type="protein sequence ID" value="GIX87531.1"/>
    <property type="molecule type" value="Genomic_DNA"/>
</dbReference>
<proteinExistence type="predicted"/>
<reference evidence="2 3" key="1">
    <citation type="submission" date="2021-06" db="EMBL/GenBank/DDBJ databases">
        <title>Caerostris extrusa draft genome.</title>
        <authorList>
            <person name="Kono N."/>
            <person name="Arakawa K."/>
        </authorList>
    </citation>
    <scope>NUCLEOTIDE SEQUENCE [LARGE SCALE GENOMIC DNA]</scope>
</reference>
<sequence length="170" mass="18736">MEVSAEKPMETSPNHPLPNDPSTPNLLTGDKQPGVCPLFAQAVVCQATHVMTAVCHGGLLDDECAFELGDPVGRHYRSQLSVLLDEPPVAGQRVSVATQGRAIKSPRRPSTCIFLSAILGPFFDCGVSRNSNNPVKKESNRTERFNVRHLVRKEIETETEIPPFRFVKPY</sequence>
<organism evidence="2 3">
    <name type="scientific">Caerostris extrusa</name>
    <name type="common">Bark spider</name>
    <name type="synonym">Caerostris bankana</name>
    <dbReference type="NCBI Taxonomy" id="172846"/>
    <lineage>
        <taxon>Eukaryota</taxon>
        <taxon>Metazoa</taxon>
        <taxon>Ecdysozoa</taxon>
        <taxon>Arthropoda</taxon>
        <taxon>Chelicerata</taxon>
        <taxon>Arachnida</taxon>
        <taxon>Araneae</taxon>
        <taxon>Araneomorphae</taxon>
        <taxon>Entelegynae</taxon>
        <taxon>Araneoidea</taxon>
        <taxon>Araneidae</taxon>
        <taxon>Caerostris</taxon>
    </lineage>
</organism>
<evidence type="ECO:0000256" key="1">
    <source>
        <dbReference type="SAM" id="MobiDB-lite"/>
    </source>
</evidence>
<keyword evidence="3" id="KW-1185">Reference proteome</keyword>
<accession>A0AAV4NU95</accession>
<feature type="region of interest" description="Disordered" evidence="1">
    <location>
        <begin position="1"/>
        <end position="28"/>
    </location>
</feature>
<dbReference type="AlphaFoldDB" id="A0AAV4NU95"/>